<dbReference type="EMBL" id="KZ302147">
    <property type="protein sequence ID" value="PFH46924.1"/>
    <property type="molecule type" value="Genomic_DNA"/>
</dbReference>
<dbReference type="Proteomes" id="UP000242287">
    <property type="component" value="Unassembled WGS sequence"/>
</dbReference>
<organism evidence="1 2">
    <name type="scientific">Amanita thiersii Skay4041</name>
    <dbReference type="NCBI Taxonomy" id="703135"/>
    <lineage>
        <taxon>Eukaryota</taxon>
        <taxon>Fungi</taxon>
        <taxon>Dikarya</taxon>
        <taxon>Basidiomycota</taxon>
        <taxon>Agaricomycotina</taxon>
        <taxon>Agaricomycetes</taxon>
        <taxon>Agaricomycetidae</taxon>
        <taxon>Agaricales</taxon>
        <taxon>Pluteineae</taxon>
        <taxon>Amanitaceae</taxon>
        <taxon>Amanita</taxon>
    </lineage>
</organism>
<reference evidence="1 2" key="1">
    <citation type="submission" date="2014-02" db="EMBL/GenBank/DDBJ databases">
        <title>Transposable element dynamics among asymbiotic and ectomycorrhizal Amanita fungi.</title>
        <authorList>
            <consortium name="DOE Joint Genome Institute"/>
            <person name="Hess J."/>
            <person name="Skrede I."/>
            <person name="Wolfe B."/>
            <person name="LaButti K."/>
            <person name="Ohm R.A."/>
            <person name="Grigoriev I.V."/>
            <person name="Pringle A."/>
        </authorList>
    </citation>
    <scope>NUCLEOTIDE SEQUENCE [LARGE SCALE GENOMIC DNA]</scope>
    <source>
        <strain evidence="1 2">SKay4041</strain>
    </source>
</reference>
<accession>A0A2A9NC70</accession>
<name>A0A2A9NC70_9AGAR</name>
<gene>
    <name evidence="1" type="ORF">AMATHDRAFT_7244</name>
</gene>
<dbReference type="AlphaFoldDB" id="A0A2A9NC70"/>
<sequence>MMSTRNQNRNASWQTLLHNRIRNRKPYDVVTYSAGSPDAPIWYAEVQGLSSLLSPSSLIQRTKYTLTTAVNGTTWATGQARTKVEAKEAGCKAAVEYGDSCELWNTL</sequence>
<protein>
    <submittedName>
        <fullName evidence="1">Uncharacterized protein</fullName>
    </submittedName>
</protein>
<proteinExistence type="predicted"/>
<evidence type="ECO:0000313" key="2">
    <source>
        <dbReference type="Proteomes" id="UP000242287"/>
    </source>
</evidence>
<keyword evidence="2" id="KW-1185">Reference proteome</keyword>
<evidence type="ECO:0000313" key="1">
    <source>
        <dbReference type="EMBL" id="PFH46924.1"/>
    </source>
</evidence>